<accession>A0A455VIW7</accession>
<dbReference type="AlphaFoldDB" id="A0A455VIW7"/>
<reference evidence="1 2" key="1">
    <citation type="submission" date="2019-03" db="EMBL/GenBank/DDBJ databases">
        <title>The genome sequence of Candidatus Serratia symbiotica strain IS.</title>
        <authorList>
            <person name="Nikoh N."/>
            <person name="Koga R."/>
            <person name="Oshima K."/>
            <person name="Hattori M."/>
            <person name="Fukatsu T."/>
        </authorList>
    </citation>
    <scope>NUCLEOTIDE SEQUENCE [LARGE SCALE GENOMIC DNA]</scope>
    <source>
        <strain evidence="1 2">IS</strain>
    </source>
</reference>
<sequence>MHCINLLVSCRFDKVKKKIGAISKVQPECLLEHAKVENKMYNLLKEEQKEKYKESYRNTER</sequence>
<dbReference type="Proteomes" id="UP000324392">
    <property type="component" value="Chromosome"/>
</dbReference>
<evidence type="ECO:0000313" key="2">
    <source>
        <dbReference type="Proteomes" id="UP000324392"/>
    </source>
</evidence>
<name>A0A455VIW7_9GAMM</name>
<protein>
    <submittedName>
        <fullName evidence="1">Uncharacterized protein</fullName>
    </submittedName>
</protein>
<dbReference type="Gene3D" id="1.20.120.1490">
    <property type="match status" value="1"/>
</dbReference>
<dbReference type="EMBL" id="AP019531">
    <property type="protein sequence ID" value="BBI92474.1"/>
    <property type="molecule type" value="Genomic_DNA"/>
</dbReference>
<proteinExistence type="predicted"/>
<gene>
    <name evidence="1" type="primary">spy</name>
    <name evidence="1" type="ORF">SSYIS1_22200</name>
</gene>
<evidence type="ECO:0000313" key="1">
    <source>
        <dbReference type="EMBL" id="BBI92474.1"/>
    </source>
</evidence>
<organism evidence="1 2">
    <name type="scientific">Serratia symbiotica</name>
    <dbReference type="NCBI Taxonomy" id="138074"/>
    <lineage>
        <taxon>Bacteria</taxon>
        <taxon>Pseudomonadati</taxon>
        <taxon>Pseudomonadota</taxon>
        <taxon>Gammaproteobacteria</taxon>
        <taxon>Enterobacterales</taxon>
        <taxon>Yersiniaceae</taxon>
        <taxon>Serratia</taxon>
    </lineage>
</organism>